<evidence type="ECO:0000313" key="5">
    <source>
        <dbReference type="Proteomes" id="UP000187429"/>
    </source>
</evidence>
<keyword evidence="5" id="KW-1185">Reference proteome</keyword>
<dbReference type="InterPro" id="IPR000630">
    <property type="entry name" value="Ribosomal_uS8"/>
</dbReference>
<dbReference type="GO" id="GO:0003735">
    <property type="term" value="F:structural constituent of ribosome"/>
    <property type="evidence" value="ECO:0007669"/>
    <property type="project" value="InterPro"/>
</dbReference>
<dbReference type="AlphaFoldDB" id="A0A1R1Y4C9"/>
<gene>
    <name evidence="4" type="ORF">AYI69_g5655</name>
</gene>
<accession>A0A1R1Y4C9</accession>
<dbReference type="OrthoDB" id="409928at2759"/>
<evidence type="ECO:0000256" key="1">
    <source>
        <dbReference type="ARBA" id="ARBA00006471"/>
    </source>
</evidence>
<evidence type="ECO:0000256" key="3">
    <source>
        <dbReference type="ARBA" id="ARBA00023274"/>
    </source>
</evidence>
<dbReference type="InterPro" id="IPR035987">
    <property type="entry name" value="Ribosomal_uS8_sf"/>
</dbReference>
<dbReference type="Gene3D" id="3.30.1370.30">
    <property type="match status" value="1"/>
</dbReference>
<dbReference type="Pfam" id="PF00410">
    <property type="entry name" value="Ribosomal_S8"/>
    <property type="match status" value="1"/>
</dbReference>
<reference evidence="5" key="1">
    <citation type="submission" date="2017-01" db="EMBL/GenBank/DDBJ databases">
        <authorList>
            <person name="Wang Y."/>
            <person name="White M."/>
            <person name="Kvist S."/>
            <person name="Moncalvo J.-M."/>
        </authorList>
    </citation>
    <scope>NUCLEOTIDE SEQUENCE [LARGE SCALE GENOMIC DNA]</scope>
    <source>
        <strain evidence="5">ID-206-W2</strain>
    </source>
</reference>
<proteinExistence type="inferred from homology"/>
<dbReference type="GO" id="GO:0006412">
    <property type="term" value="P:translation"/>
    <property type="evidence" value="ECO:0007669"/>
    <property type="project" value="InterPro"/>
</dbReference>
<keyword evidence="3" id="KW-0687">Ribonucleoprotein</keyword>
<organism evidence="4 5">
    <name type="scientific">Smittium culicis</name>
    <dbReference type="NCBI Taxonomy" id="133412"/>
    <lineage>
        <taxon>Eukaryota</taxon>
        <taxon>Fungi</taxon>
        <taxon>Fungi incertae sedis</taxon>
        <taxon>Zoopagomycota</taxon>
        <taxon>Kickxellomycotina</taxon>
        <taxon>Harpellomycetes</taxon>
        <taxon>Harpellales</taxon>
        <taxon>Legeriomycetaceae</taxon>
        <taxon>Smittium</taxon>
    </lineage>
</organism>
<sequence>MVGVYDLCARVQNGFRAKIARIAVPETNLNLSVSRILYQQGFIYSVTRGNHLGPDPNYTPTTNLNIAERRLWLNLKYYNDSPVLTKMSCISKPSRKITCSADEIIKIVSGVRAGIVKPLNPGEVIIVSTSRGILEINDAAKQNLGGILLARVS</sequence>
<dbReference type="SUPFAM" id="SSF56047">
    <property type="entry name" value="Ribosomal protein S8"/>
    <property type="match status" value="1"/>
</dbReference>
<dbReference type="GO" id="GO:0005840">
    <property type="term" value="C:ribosome"/>
    <property type="evidence" value="ECO:0007669"/>
    <property type="project" value="UniProtKB-KW"/>
</dbReference>
<comment type="caution">
    <text evidence="4">The sequence shown here is derived from an EMBL/GenBank/DDBJ whole genome shotgun (WGS) entry which is preliminary data.</text>
</comment>
<dbReference type="Proteomes" id="UP000187429">
    <property type="component" value="Unassembled WGS sequence"/>
</dbReference>
<dbReference type="EMBL" id="LSSM01002406">
    <property type="protein sequence ID" value="OMJ21831.1"/>
    <property type="molecule type" value="Genomic_DNA"/>
</dbReference>
<dbReference type="Gene3D" id="3.30.1490.10">
    <property type="match status" value="1"/>
</dbReference>
<keyword evidence="2 4" id="KW-0689">Ribosomal protein</keyword>
<evidence type="ECO:0000313" key="4">
    <source>
        <dbReference type="EMBL" id="OMJ21831.1"/>
    </source>
</evidence>
<comment type="similarity">
    <text evidence="1">Belongs to the universal ribosomal protein uS8 family.</text>
</comment>
<name>A0A1R1Y4C9_9FUNG</name>
<evidence type="ECO:0000256" key="2">
    <source>
        <dbReference type="ARBA" id="ARBA00022980"/>
    </source>
</evidence>
<dbReference type="GO" id="GO:1990904">
    <property type="term" value="C:ribonucleoprotein complex"/>
    <property type="evidence" value="ECO:0007669"/>
    <property type="project" value="UniProtKB-KW"/>
</dbReference>
<protein>
    <submittedName>
        <fullName evidence="4">37S ribosomal protein subunit S8, mitochondrial</fullName>
    </submittedName>
</protein>